<gene>
    <name evidence="2" type="ORF">GCM10010439_46480</name>
</gene>
<protein>
    <submittedName>
        <fullName evidence="2">Amidohydrolase family protein</fullName>
    </submittedName>
</protein>
<dbReference type="InterPro" id="IPR050378">
    <property type="entry name" value="Metallo-dep_Hydrolases_sf"/>
</dbReference>
<dbReference type="SUPFAM" id="SSF51556">
    <property type="entry name" value="Metallo-dependent hydrolases"/>
    <property type="match status" value="1"/>
</dbReference>
<dbReference type="Gene3D" id="3.20.20.140">
    <property type="entry name" value="Metal-dependent hydrolases"/>
    <property type="match status" value="1"/>
</dbReference>
<organism evidence="2 3">
    <name type="scientific">Actinocorallia aurantiaca</name>
    <dbReference type="NCBI Taxonomy" id="46204"/>
    <lineage>
        <taxon>Bacteria</taxon>
        <taxon>Bacillati</taxon>
        <taxon>Actinomycetota</taxon>
        <taxon>Actinomycetes</taxon>
        <taxon>Streptosporangiales</taxon>
        <taxon>Thermomonosporaceae</taxon>
        <taxon>Actinocorallia</taxon>
    </lineage>
</organism>
<dbReference type="PANTHER" id="PTHR11647:SF1">
    <property type="entry name" value="COLLAPSIN RESPONSE MEDIATOR PROTEIN"/>
    <property type="match status" value="1"/>
</dbReference>
<feature type="domain" description="Amidohydrolase 3" evidence="1">
    <location>
        <begin position="44"/>
        <end position="562"/>
    </location>
</feature>
<dbReference type="RefSeq" id="WP_344452776.1">
    <property type="nucleotide sequence ID" value="NZ_BAAATZ010000019.1"/>
</dbReference>
<evidence type="ECO:0000259" key="1">
    <source>
        <dbReference type="Pfam" id="PF07969"/>
    </source>
</evidence>
<dbReference type="Proteomes" id="UP001501842">
    <property type="component" value="Unassembled WGS sequence"/>
</dbReference>
<dbReference type="EMBL" id="BAAATZ010000019">
    <property type="protein sequence ID" value="GAA2731316.1"/>
    <property type="molecule type" value="Genomic_DNA"/>
</dbReference>
<comment type="caution">
    <text evidence="2">The sequence shown here is derived from an EMBL/GenBank/DDBJ whole genome shotgun (WGS) entry which is preliminary data.</text>
</comment>
<proteinExistence type="predicted"/>
<evidence type="ECO:0000313" key="3">
    <source>
        <dbReference type="Proteomes" id="UP001501842"/>
    </source>
</evidence>
<dbReference type="SUPFAM" id="SSF51338">
    <property type="entry name" value="Composite domain of metallo-dependent hydrolases"/>
    <property type="match status" value="2"/>
</dbReference>
<dbReference type="InterPro" id="IPR011059">
    <property type="entry name" value="Metal-dep_hydrolase_composite"/>
</dbReference>
<dbReference type="PANTHER" id="PTHR11647">
    <property type="entry name" value="HYDRANTOINASE/DIHYDROPYRIMIDINASE FAMILY MEMBER"/>
    <property type="match status" value="1"/>
</dbReference>
<keyword evidence="3" id="KW-1185">Reference proteome</keyword>
<dbReference type="CDD" id="cd01297">
    <property type="entry name" value="D-aminoacylase"/>
    <property type="match status" value="1"/>
</dbReference>
<sequence>MYDLAIVGGTLIDGTGAPARRADIGIRDGVIVTVAERLDGPAAETIDAAGMIVTPGFVDIHSHYDGQVTWDTALDPSASHGVTTVVSGNCGVGFAPVRPGSEDWLIELMEGVEDIPGAALAEGIEWKWESFPEYLDAVDGRGLALDYGVQIAHGPLRAYVMGDRGARNEEATPEDIEAMAVLVEEAVRAGALGFSTSRTLTHRAIDGTPVPGTFATEDELFSLGRAAAAGGRAVFELAPLGTAGEDIVAPHREMDWMKRLSAETGLPVSFSLLQIDAAPELWKEMLEQSKAAHAEGIQLYPQVAGRPFGMIVGFTGRHAFTLRPTYEELAARLAREELLAELARPEVRAKILAEADRDPRPGDMSDMIALGQQFLTDRIYPLGGPVPDYEPAPDRSVAALAAAEGVDPMAKLYDLMLEDDGRAMLMVPIFGYSDNDHEALREMLLHPAAVIGLADGGAHVAMVCDASMPTYLLTHWARDRRRGETLPLEYLIRKQTRDTAHLYGLTDRGEVAEGKKADLNVIDFDTLFLDVPRMAHDLPAGGGRLLQDARGYAATVVSGVITRRNDKDTGARPGRLVRGAR</sequence>
<dbReference type="InterPro" id="IPR013108">
    <property type="entry name" value="Amidohydro_3"/>
</dbReference>
<dbReference type="InterPro" id="IPR032466">
    <property type="entry name" value="Metal_Hydrolase"/>
</dbReference>
<dbReference type="Pfam" id="PF07969">
    <property type="entry name" value="Amidohydro_3"/>
    <property type="match status" value="1"/>
</dbReference>
<accession>A0ABN3UG61</accession>
<reference evidence="2 3" key="1">
    <citation type="journal article" date="2019" name="Int. J. Syst. Evol. Microbiol.">
        <title>The Global Catalogue of Microorganisms (GCM) 10K type strain sequencing project: providing services to taxonomists for standard genome sequencing and annotation.</title>
        <authorList>
            <consortium name="The Broad Institute Genomics Platform"/>
            <consortium name="The Broad Institute Genome Sequencing Center for Infectious Disease"/>
            <person name="Wu L."/>
            <person name="Ma J."/>
        </authorList>
    </citation>
    <scope>NUCLEOTIDE SEQUENCE [LARGE SCALE GENOMIC DNA]</scope>
    <source>
        <strain evidence="2 3">JCM 8201</strain>
    </source>
</reference>
<evidence type="ECO:0000313" key="2">
    <source>
        <dbReference type="EMBL" id="GAA2731316.1"/>
    </source>
</evidence>
<name>A0ABN3UG61_9ACTN</name>